<evidence type="ECO:0000256" key="1">
    <source>
        <dbReference type="SAM" id="Phobius"/>
    </source>
</evidence>
<sequence length="91" mass="10282">MRKFQGLPSVTFILSQPAISVILTLSLTVQLFPRRWEARRAFGALRTCALDPRLRGDDEEGRGWRGGRDDEGGGMARTAGDGFRLFYLFYL</sequence>
<feature type="transmembrane region" description="Helical" evidence="1">
    <location>
        <begin position="12"/>
        <end position="32"/>
    </location>
</feature>
<reference evidence="2 3" key="1">
    <citation type="journal article" date="2009" name="Infect. Immun.">
        <title>Comparative genomics reveal extensive transposon-mediated genomic plasticity and diversity among potential effector proteins within the genus Coxiella.</title>
        <authorList>
            <person name="Beare P.A."/>
            <person name="Unsworth N."/>
            <person name="Andoh M."/>
            <person name="Voth D.E."/>
            <person name="Omsland A."/>
            <person name="Gilk S.D."/>
            <person name="Williams K.P."/>
            <person name="Sobral B.W."/>
            <person name="Kupko J.J.III."/>
            <person name="Porcella S.F."/>
            <person name="Samuel J.E."/>
            <person name="Heinzen R.A."/>
        </authorList>
    </citation>
    <scope>NUCLEOTIDE SEQUENCE [LARGE SCALE GENOMIC DNA]</scope>
    <source>
        <strain evidence="2 3">Dugway 5J108-111</strain>
    </source>
</reference>
<evidence type="ECO:0000313" key="3">
    <source>
        <dbReference type="Proteomes" id="UP000008555"/>
    </source>
</evidence>
<dbReference type="HOGENOM" id="CLU_2421965_0_0_6"/>
<dbReference type="KEGG" id="cbd:CBUD_1773"/>
<proteinExistence type="predicted"/>
<protein>
    <submittedName>
        <fullName evidence="2">Uncharacterized protein</fullName>
    </submittedName>
</protein>
<evidence type="ECO:0000313" key="2">
    <source>
        <dbReference type="EMBL" id="ABS78458.2"/>
    </source>
</evidence>
<accession>A9KGR0</accession>
<dbReference type="Proteomes" id="UP000008555">
    <property type="component" value="Chromosome"/>
</dbReference>
<organism evidence="2 3">
    <name type="scientific">Coxiella burnetii (strain Dugway 5J108-111)</name>
    <dbReference type="NCBI Taxonomy" id="434922"/>
    <lineage>
        <taxon>Bacteria</taxon>
        <taxon>Pseudomonadati</taxon>
        <taxon>Pseudomonadota</taxon>
        <taxon>Gammaproteobacteria</taxon>
        <taxon>Legionellales</taxon>
        <taxon>Coxiellaceae</taxon>
        <taxon>Coxiella</taxon>
    </lineage>
</organism>
<name>A9KGR0_COXBN</name>
<gene>
    <name evidence="2" type="ordered locus">CBUD_1773</name>
</gene>
<dbReference type="EMBL" id="CP000733">
    <property type="protein sequence ID" value="ABS78458.2"/>
    <property type="molecule type" value="Genomic_DNA"/>
</dbReference>
<keyword evidence="1" id="KW-1133">Transmembrane helix</keyword>
<keyword evidence="1" id="KW-0812">Transmembrane</keyword>
<keyword evidence="1" id="KW-0472">Membrane</keyword>
<dbReference type="AlphaFoldDB" id="A9KGR0"/>